<comment type="caution">
    <text evidence="2">The sequence shown here is derived from an EMBL/GenBank/DDBJ whole genome shotgun (WGS) entry which is preliminary data.</text>
</comment>
<dbReference type="AlphaFoldDB" id="A0AAW2WJU1"/>
<dbReference type="EMBL" id="JACGWJ010000001">
    <property type="protein sequence ID" value="KAL0442120.1"/>
    <property type="molecule type" value="Genomic_DNA"/>
</dbReference>
<name>A0AAW2WJU1_SESRA</name>
<accession>A0AAW2WJU1</accession>
<reference evidence="2" key="1">
    <citation type="submission" date="2020-06" db="EMBL/GenBank/DDBJ databases">
        <authorList>
            <person name="Li T."/>
            <person name="Hu X."/>
            <person name="Zhang T."/>
            <person name="Song X."/>
            <person name="Zhang H."/>
            <person name="Dai N."/>
            <person name="Sheng W."/>
            <person name="Hou X."/>
            <person name="Wei L."/>
        </authorList>
    </citation>
    <scope>NUCLEOTIDE SEQUENCE</scope>
    <source>
        <strain evidence="2">G02</strain>
        <tissue evidence="2">Leaf</tissue>
    </source>
</reference>
<proteinExistence type="predicted"/>
<sequence length="75" mass="7955">MTRGFVPPPPGRGRGRGRGREKMVRPLVPDASDAAKASRQPFSTPHIASAVDEPPQSPLIDPTPLDPSSVPPGHR</sequence>
<feature type="compositionally biased region" description="Pro residues" evidence="1">
    <location>
        <begin position="1"/>
        <end position="11"/>
    </location>
</feature>
<gene>
    <name evidence="2" type="ORF">Sradi_0150900</name>
</gene>
<evidence type="ECO:0000313" key="2">
    <source>
        <dbReference type="EMBL" id="KAL0442120.1"/>
    </source>
</evidence>
<evidence type="ECO:0000256" key="1">
    <source>
        <dbReference type="SAM" id="MobiDB-lite"/>
    </source>
</evidence>
<organism evidence="2">
    <name type="scientific">Sesamum radiatum</name>
    <name type="common">Black benniseed</name>
    <dbReference type="NCBI Taxonomy" id="300843"/>
    <lineage>
        <taxon>Eukaryota</taxon>
        <taxon>Viridiplantae</taxon>
        <taxon>Streptophyta</taxon>
        <taxon>Embryophyta</taxon>
        <taxon>Tracheophyta</taxon>
        <taxon>Spermatophyta</taxon>
        <taxon>Magnoliopsida</taxon>
        <taxon>eudicotyledons</taxon>
        <taxon>Gunneridae</taxon>
        <taxon>Pentapetalae</taxon>
        <taxon>asterids</taxon>
        <taxon>lamiids</taxon>
        <taxon>Lamiales</taxon>
        <taxon>Pedaliaceae</taxon>
        <taxon>Sesamum</taxon>
    </lineage>
</organism>
<feature type="region of interest" description="Disordered" evidence="1">
    <location>
        <begin position="1"/>
        <end position="75"/>
    </location>
</feature>
<reference evidence="2" key="2">
    <citation type="journal article" date="2024" name="Plant">
        <title>Genomic evolution and insights into agronomic trait innovations of Sesamum species.</title>
        <authorList>
            <person name="Miao H."/>
            <person name="Wang L."/>
            <person name="Qu L."/>
            <person name="Liu H."/>
            <person name="Sun Y."/>
            <person name="Le M."/>
            <person name="Wang Q."/>
            <person name="Wei S."/>
            <person name="Zheng Y."/>
            <person name="Lin W."/>
            <person name="Duan Y."/>
            <person name="Cao H."/>
            <person name="Xiong S."/>
            <person name="Wang X."/>
            <person name="Wei L."/>
            <person name="Li C."/>
            <person name="Ma Q."/>
            <person name="Ju M."/>
            <person name="Zhao R."/>
            <person name="Li G."/>
            <person name="Mu C."/>
            <person name="Tian Q."/>
            <person name="Mei H."/>
            <person name="Zhang T."/>
            <person name="Gao T."/>
            <person name="Zhang H."/>
        </authorList>
    </citation>
    <scope>NUCLEOTIDE SEQUENCE</scope>
    <source>
        <strain evidence="2">G02</strain>
    </source>
</reference>
<protein>
    <submittedName>
        <fullName evidence="2">Uncharacterized protein</fullName>
    </submittedName>
</protein>